<dbReference type="InterPro" id="IPR040059">
    <property type="entry name" value="PUM3"/>
</dbReference>
<dbReference type="PROSITE" id="PS50302">
    <property type="entry name" value="PUM"/>
    <property type="match status" value="1"/>
</dbReference>
<dbReference type="GO" id="GO:0003729">
    <property type="term" value="F:mRNA binding"/>
    <property type="evidence" value="ECO:0007669"/>
    <property type="project" value="TreeGrafter"/>
</dbReference>
<feature type="region of interest" description="Disordered" evidence="3">
    <location>
        <begin position="1"/>
        <end position="152"/>
    </location>
</feature>
<sequence length="346" mass="40085">MNPIEKPKGVKLWKKQKTHQQNTDNLKRKIKSDKSDEMDFEESVPKLKAKKKHKKGVQDDNKITSEDTNNVSTIKTNGEAKETDISNTSEDNKKVKSILKKRKNEFQDSNSKKMKPDGLTGKQKKKRRLNKKSKSKDSNLNTDTSAETKKKVMKEKLTKKEFKKRKMERKGKSKVFDIAEILKKLWEDLRSEDTKPEKKDQLLKQACDLLKGRVKEFTFAHDTVRVLECILREGAETHHDILPLSKAKYGKFFVQKLLKYGTKEQKVAVMKTFHGQIVQLIKHATQDVSSLEELLKKNLEKKASIIKAYKRGIFGKILDKTVIKHSMVHNVLWQFINNADPESRAK</sequence>
<dbReference type="GO" id="GO:0005730">
    <property type="term" value="C:nucleolus"/>
    <property type="evidence" value="ECO:0007669"/>
    <property type="project" value="TreeGrafter"/>
</dbReference>
<feature type="compositionally biased region" description="Polar residues" evidence="3">
    <location>
        <begin position="66"/>
        <end position="76"/>
    </location>
</feature>
<proteinExistence type="predicted"/>
<organism evidence="4 5">
    <name type="scientific">Trichonephila inaurata madagascariensis</name>
    <dbReference type="NCBI Taxonomy" id="2747483"/>
    <lineage>
        <taxon>Eukaryota</taxon>
        <taxon>Metazoa</taxon>
        <taxon>Ecdysozoa</taxon>
        <taxon>Arthropoda</taxon>
        <taxon>Chelicerata</taxon>
        <taxon>Arachnida</taxon>
        <taxon>Araneae</taxon>
        <taxon>Araneomorphae</taxon>
        <taxon>Entelegynae</taxon>
        <taxon>Araneoidea</taxon>
        <taxon>Nephilidae</taxon>
        <taxon>Trichonephila</taxon>
        <taxon>Trichonephila inaurata</taxon>
    </lineage>
</organism>
<keyword evidence="5" id="KW-1185">Reference proteome</keyword>
<accession>A0A8X6IT64</accession>
<feature type="compositionally biased region" description="Basic and acidic residues" evidence="3">
    <location>
        <begin position="78"/>
        <end position="94"/>
    </location>
</feature>
<dbReference type="InterPro" id="IPR011989">
    <property type="entry name" value="ARM-like"/>
</dbReference>
<evidence type="ECO:0000256" key="2">
    <source>
        <dbReference type="PROSITE-ProRule" id="PRU00317"/>
    </source>
</evidence>
<dbReference type="Proteomes" id="UP000886998">
    <property type="component" value="Unassembled WGS sequence"/>
</dbReference>
<gene>
    <name evidence="4" type="primary">Pum3</name>
    <name evidence="4" type="ORF">TNIN_200201</name>
</gene>
<feature type="compositionally biased region" description="Basic and acidic residues" evidence="3">
    <location>
        <begin position="56"/>
        <end position="65"/>
    </location>
</feature>
<feature type="compositionally biased region" description="Basic residues" evidence="3">
    <location>
        <begin position="122"/>
        <end position="134"/>
    </location>
</feature>
<reference evidence="4" key="1">
    <citation type="submission" date="2020-08" db="EMBL/GenBank/DDBJ databases">
        <title>Multicomponent nature underlies the extraordinary mechanical properties of spider dragline silk.</title>
        <authorList>
            <person name="Kono N."/>
            <person name="Nakamura H."/>
            <person name="Mori M."/>
            <person name="Yoshida Y."/>
            <person name="Ohtoshi R."/>
            <person name="Malay A.D."/>
            <person name="Moran D.A.P."/>
            <person name="Tomita M."/>
            <person name="Numata K."/>
            <person name="Arakawa K."/>
        </authorList>
    </citation>
    <scope>NUCLEOTIDE SEQUENCE</scope>
</reference>
<keyword evidence="1" id="KW-0677">Repeat</keyword>
<evidence type="ECO:0000256" key="1">
    <source>
        <dbReference type="ARBA" id="ARBA00022737"/>
    </source>
</evidence>
<comment type="caution">
    <text evidence="4">The sequence shown here is derived from an EMBL/GenBank/DDBJ whole genome shotgun (WGS) entry which is preliminary data.</text>
</comment>
<dbReference type="PANTHER" id="PTHR13389">
    <property type="entry name" value="PUMILIO HOMOLOG 3"/>
    <property type="match status" value="1"/>
</dbReference>
<evidence type="ECO:0000256" key="3">
    <source>
        <dbReference type="SAM" id="MobiDB-lite"/>
    </source>
</evidence>
<dbReference type="Gene3D" id="1.25.10.10">
    <property type="entry name" value="Leucine-rich Repeat Variant"/>
    <property type="match status" value="1"/>
</dbReference>
<dbReference type="SUPFAM" id="SSF48371">
    <property type="entry name" value="ARM repeat"/>
    <property type="match status" value="1"/>
</dbReference>
<feature type="compositionally biased region" description="Basic residues" evidence="3">
    <location>
        <begin position="9"/>
        <end position="18"/>
    </location>
</feature>
<protein>
    <submittedName>
        <fullName evidence="4">Pumilio homolog 3</fullName>
    </submittedName>
</protein>
<name>A0A8X6IT64_9ARAC</name>
<feature type="repeat" description="Pumilio" evidence="2">
    <location>
        <begin position="236"/>
        <end position="271"/>
    </location>
</feature>
<evidence type="ECO:0000313" key="4">
    <source>
        <dbReference type="EMBL" id="GFS58806.1"/>
    </source>
</evidence>
<dbReference type="PANTHER" id="PTHR13389:SF0">
    <property type="entry name" value="PUMILIO HOMOLOG 3"/>
    <property type="match status" value="1"/>
</dbReference>
<dbReference type="InterPro" id="IPR016024">
    <property type="entry name" value="ARM-type_fold"/>
</dbReference>
<dbReference type="InterPro" id="IPR001313">
    <property type="entry name" value="Pumilio_RNA-bd_rpt"/>
</dbReference>
<dbReference type="GO" id="GO:0006417">
    <property type="term" value="P:regulation of translation"/>
    <property type="evidence" value="ECO:0007669"/>
    <property type="project" value="TreeGrafter"/>
</dbReference>
<dbReference type="OrthoDB" id="497380at2759"/>
<dbReference type="EMBL" id="BMAV01027373">
    <property type="protein sequence ID" value="GFS58806.1"/>
    <property type="molecule type" value="Genomic_DNA"/>
</dbReference>
<evidence type="ECO:0000313" key="5">
    <source>
        <dbReference type="Proteomes" id="UP000886998"/>
    </source>
</evidence>
<feature type="compositionally biased region" description="Basic and acidic residues" evidence="3">
    <location>
        <begin position="104"/>
        <end position="116"/>
    </location>
</feature>
<dbReference type="AlphaFoldDB" id="A0A8X6IT64"/>